<dbReference type="InterPro" id="IPR006157">
    <property type="entry name" value="FolB_dom"/>
</dbReference>
<comment type="catalytic activity">
    <reaction evidence="1 6">
        <text>7,8-dihydroneopterin = 6-hydroxymethyl-7,8-dihydropterin + glycolaldehyde</text>
        <dbReference type="Rhea" id="RHEA:10540"/>
        <dbReference type="ChEBI" id="CHEBI:17001"/>
        <dbReference type="ChEBI" id="CHEBI:17071"/>
        <dbReference type="ChEBI" id="CHEBI:44841"/>
        <dbReference type="EC" id="4.1.2.25"/>
    </reaction>
</comment>
<dbReference type="UniPathway" id="UPA00077">
    <property type="reaction ID" value="UER00154"/>
</dbReference>
<evidence type="ECO:0000256" key="6">
    <source>
        <dbReference type="RuleBase" id="RU362079"/>
    </source>
</evidence>
<accession>A0A379EEE8</accession>
<protein>
    <recommendedName>
        <fullName evidence="6">7,8-dihydroneopterin aldolase</fullName>
        <ecNumber evidence="6">4.1.2.25</ecNumber>
    </recommendedName>
</protein>
<evidence type="ECO:0000256" key="1">
    <source>
        <dbReference type="ARBA" id="ARBA00001353"/>
    </source>
</evidence>
<evidence type="ECO:0000259" key="8">
    <source>
        <dbReference type="SMART" id="SM00905"/>
    </source>
</evidence>
<evidence type="ECO:0000313" key="9">
    <source>
        <dbReference type="EMBL" id="SUB94759.1"/>
    </source>
</evidence>
<evidence type="ECO:0000313" key="10">
    <source>
        <dbReference type="Proteomes" id="UP000255469"/>
    </source>
</evidence>
<name>A0A379EEE8_9BACT</name>
<keyword evidence="4 6" id="KW-0289">Folate biosynthesis</keyword>
<feature type="domain" description="Dihydroneopterin aldolase/epimerase" evidence="8">
    <location>
        <begin position="86"/>
        <end position="198"/>
    </location>
</feature>
<dbReference type="SMART" id="SM00905">
    <property type="entry name" value="FolB"/>
    <property type="match status" value="1"/>
</dbReference>
<dbReference type="GO" id="GO:0046654">
    <property type="term" value="P:tetrahydrofolate biosynthetic process"/>
    <property type="evidence" value="ECO:0007669"/>
    <property type="project" value="UniProtKB-UniRule"/>
</dbReference>
<comment type="pathway">
    <text evidence="2 6">Cofactor biosynthesis; tetrahydrofolate biosynthesis; 2-amino-4-hydroxy-6-hydroxymethyl-7,8-dihydropteridine diphosphate from 7,8-dihydroneopterin triphosphate: step 3/4.</text>
</comment>
<dbReference type="InterPro" id="IPR006156">
    <property type="entry name" value="Dihydroneopterin_aldolase"/>
</dbReference>
<feature type="compositionally biased region" description="Basic and acidic residues" evidence="7">
    <location>
        <begin position="8"/>
        <end position="25"/>
    </location>
</feature>
<sequence length="202" mass="22402">MPQPIGKDVPKGREQDSRPVGKDVPDWSGICPGLGKCSKREAGAWRMGSWLTKSRKGHITHRVTFTKKASWNAASKIMMELMTSYILLQGLRFHAYIGVGEQERQVGNDYVLDLRLGYPFAGAMLSDEVADTLNYAEVFGAVSEIMQKPAKLLETAAGTIARELFRRFPKTESIDLKLVKLNPPMGADCNGAGVELHFCQMR</sequence>
<evidence type="ECO:0000256" key="4">
    <source>
        <dbReference type="ARBA" id="ARBA00022909"/>
    </source>
</evidence>
<comment type="function">
    <text evidence="6">Catalyzes the conversion of 7,8-dihydroneopterin to 6-hydroxymethyl-7,8-dihydropterin.</text>
</comment>
<proteinExistence type="inferred from homology"/>
<dbReference type="Gene3D" id="3.30.1130.10">
    <property type="match status" value="1"/>
</dbReference>
<dbReference type="EMBL" id="UGTM01000002">
    <property type="protein sequence ID" value="SUB94759.1"/>
    <property type="molecule type" value="Genomic_DNA"/>
</dbReference>
<evidence type="ECO:0000256" key="3">
    <source>
        <dbReference type="ARBA" id="ARBA00005708"/>
    </source>
</evidence>
<dbReference type="EC" id="4.1.2.25" evidence="6"/>
<dbReference type="PANTHER" id="PTHR42844:SF1">
    <property type="entry name" value="DIHYDRONEOPTERIN ALDOLASE 1-RELATED"/>
    <property type="match status" value="1"/>
</dbReference>
<comment type="similarity">
    <text evidence="3 6">Belongs to the DHNA family.</text>
</comment>
<dbReference type="PANTHER" id="PTHR42844">
    <property type="entry name" value="DIHYDRONEOPTERIN ALDOLASE 1-RELATED"/>
    <property type="match status" value="1"/>
</dbReference>
<dbReference type="GO" id="GO:0004150">
    <property type="term" value="F:dihydroneopterin aldolase activity"/>
    <property type="evidence" value="ECO:0007669"/>
    <property type="project" value="UniProtKB-UniRule"/>
</dbReference>
<dbReference type="NCBIfam" id="TIGR00526">
    <property type="entry name" value="folB_dom"/>
    <property type="match status" value="1"/>
</dbReference>
<organism evidence="9 10">
    <name type="scientific">Prevotella denticola</name>
    <dbReference type="NCBI Taxonomy" id="28129"/>
    <lineage>
        <taxon>Bacteria</taxon>
        <taxon>Pseudomonadati</taxon>
        <taxon>Bacteroidota</taxon>
        <taxon>Bacteroidia</taxon>
        <taxon>Bacteroidales</taxon>
        <taxon>Prevotellaceae</taxon>
        <taxon>Prevotella</taxon>
    </lineage>
</organism>
<dbReference type="Proteomes" id="UP000255469">
    <property type="component" value="Unassembled WGS sequence"/>
</dbReference>
<dbReference type="GO" id="GO:0046656">
    <property type="term" value="P:folic acid biosynthetic process"/>
    <property type="evidence" value="ECO:0007669"/>
    <property type="project" value="UniProtKB-UniRule"/>
</dbReference>
<evidence type="ECO:0000256" key="2">
    <source>
        <dbReference type="ARBA" id="ARBA00005013"/>
    </source>
</evidence>
<dbReference type="NCBIfam" id="TIGR00525">
    <property type="entry name" value="folB"/>
    <property type="match status" value="1"/>
</dbReference>
<dbReference type="AlphaFoldDB" id="A0A379EEE8"/>
<evidence type="ECO:0000256" key="5">
    <source>
        <dbReference type="ARBA" id="ARBA00023239"/>
    </source>
</evidence>
<dbReference type="CDD" id="cd00534">
    <property type="entry name" value="DHNA_DHNTPE"/>
    <property type="match status" value="1"/>
</dbReference>
<evidence type="ECO:0000256" key="7">
    <source>
        <dbReference type="SAM" id="MobiDB-lite"/>
    </source>
</evidence>
<dbReference type="InterPro" id="IPR043133">
    <property type="entry name" value="GTP-CH-I_C/QueF"/>
</dbReference>
<dbReference type="SUPFAM" id="SSF55620">
    <property type="entry name" value="Tetrahydrobiopterin biosynthesis enzymes-like"/>
    <property type="match status" value="1"/>
</dbReference>
<feature type="region of interest" description="Disordered" evidence="7">
    <location>
        <begin position="1"/>
        <end position="27"/>
    </location>
</feature>
<dbReference type="GO" id="GO:0005737">
    <property type="term" value="C:cytoplasm"/>
    <property type="evidence" value="ECO:0007669"/>
    <property type="project" value="TreeGrafter"/>
</dbReference>
<dbReference type="Pfam" id="PF02152">
    <property type="entry name" value="FolB"/>
    <property type="match status" value="1"/>
</dbReference>
<reference evidence="9 10" key="1">
    <citation type="submission" date="2018-06" db="EMBL/GenBank/DDBJ databases">
        <authorList>
            <consortium name="Pathogen Informatics"/>
            <person name="Doyle S."/>
        </authorList>
    </citation>
    <scope>NUCLEOTIDE SEQUENCE [LARGE SCALE GENOMIC DNA]</scope>
    <source>
        <strain evidence="9 10">NCTC13067</strain>
    </source>
</reference>
<gene>
    <name evidence="9" type="primary">folB</name>
    <name evidence="9" type="ORF">NCTC13067_02635</name>
</gene>
<keyword evidence="5 6" id="KW-0456">Lyase</keyword>